<gene>
    <name evidence="2" type="ORF">GXW74_07380</name>
</gene>
<dbReference type="RefSeq" id="WP_211845829.1">
    <property type="nucleotide sequence ID" value="NZ_JAAEDL010000005.1"/>
</dbReference>
<evidence type="ECO:0000256" key="1">
    <source>
        <dbReference type="SAM" id="SignalP"/>
    </source>
</evidence>
<dbReference type="Proteomes" id="UP001138709">
    <property type="component" value="Unassembled WGS sequence"/>
</dbReference>
<protein>
    <recommendedName>
        <fullName evidence="4">DUF4384 domain-containing protein</fullName>
    </recommendedName>
</protein>
<dbReference type="EMBL" id="JAAEDL010000005">
    <property type="protein sequence ID" value="MBR0680303.1"/>
    <property type="molecule type" value="Genomic_DNA"/>
</dbReference>
<feature type="chain" id="PRO_5040757110" description="DUF4384 domain-containing protein" evidence="1">
    <location>
        <begin position="28"/>
        <end position="515"/>
    </location>
</feature>
<reference evidence="2" key="2">
    <citation type="journal article" date="2021" name="Syst. Appl. Microbiol.">
        <title>Roseomonas hellenica sp. nov., isolated from roots of wild-growing Alkanna tinctoria.</title>
        <authorList>
            <person name="Rat A."/>
            <person name="Naranjo H.D."/>
            <person name="Lebbe L."/>
            <person name="Cnockaert M."/>
            <person name="Krigas N."/>
            <person name="Grigoriadou K."/>
            <person name="Maloupa E."/>
            <person name="Willems A."/>
        </authorList>
    </citation>
    <scope>NUCLEOTIDE SEQUENCE</scope>
    <source>
        <strain evidence="2">LMG 31228</strain>
    </source>
</reference>
<keyword evidence="3" id="KW-1185">Reference proteome</keyword>
<feature type="signal peptide" evidence="1">
    <location>
        <begin position="1"/>
        <end position="27"/>
    </location>
</feature>
<name>A0A9X9X9B7_9PROT</name>
<dbReference type="AlphaFoldDB" id="A0A9X9X9B7"/>
<proteinExistence type="predicted"/>
<evidence type="ECO:0008006" key="4">
    <source>
        <dbReference type="Google" id="ProtNLM"/>
    </source>
</evidence>
<comment type="caution">
    <text evidence="2">The sequence shown here is derived from an EMBL/GenBank/DDBJ whole genome shotgun (WGS) entry which is preliminary data.</text>
</comment>
<organism evidence="2 3">
    <name type="scientific">Neoroseomonas eburnea</name>
    <dbReference type="NCBI Taxonomy" id="1346889"/>
    <lineage>
        <taxon>Bacteria</taxon>
        <taxon>Pseudomonadati</taxon>
        <taxon>Pseudomonadota</taxon>
        <taxon>Alphaproteobacteria</taxon>
        <taxon>Acetobacterales</taxon>
        <taxon>Acetobacteraceae</taxon>
        <taxon>Neoroseomonas</taxon>
    </lineage>
</organism>
<accession>A0A9X9X9B7</accession>
<evidence type="ECO:0000313" key="2">
    <source>
        <dbReference type="EMBL" id="MBR0680303.1"/>
    </source>
</evidence>
<evidence type="ECO:0000313" key="3">
    <source>
        <dbReference type="Proteomes" id="UP001138709"/>
    </source>
</evidence>
<keyword evidence="1" id="KW-0732">Signal</keyword>
<reference evidence="2" key="1">
    <citation type="submission" date="2020-01" db="EMBL/GenBank/DDBJ databases">
        <authorList>
            <person name="Rat A."/>
        </authorList>
    </citation>
    <scope>NUCLEOTIDE SEQUENCE</scope>
    <source>
        <strain evidence="2">LMG 31228</strain>
    </source>
</reference>
<dbReference type="InterPro" id="IPR006311">
    <property type="entry name" value="TAT_signal"/>
</dbReference>
<dbReference type="PROSITE" id="PS51318">
    <property type="entry name" value="TAT"/>
    <property type="match status" value="1"/>
</dbReference>
<sequence length="515" mass="53611">MTHTSSRRAPLVMFAAAAALLAGPALAQRPPGMPQRAVPVQLGVSAGEASPGRDLSEAAVLPPLPVGAAVSLRLSRGESAYFRLPDGAGELVAQTRRLARDTDTVMTLLDAQGRTLAEDDDGGEENLASRIEIGADQGGPLFLRVRLLEQGAGRFELVLQPAPPRDPAGPPATLTEAAGRPELRVGEPVAIELRGRQEAYFRLPPGGQDLVLLTRGLARGTDTTLALLDANGREIVEDDDGGEEQLASRVEVPGGQRRPLYVRARTISGGGSFELVALPDTSPPAPPFPASLREAATAPALESGQPVALRLRRGQAAFFRLPEGDIAVLTRNLRRGSDTVLALLDEGGNEIAEDDDGGGDLASRIEVPASEVRPLYVRAGLLGDASGEFELVVEHDAPTGGTFPTSLHEAAAAAALQPGVVVPIRLRRGQSAFFLLPPGEHVVLTRALRDGTDTVLELLDAGGAMLAEDDDGGEEGLASRLVVPGSRKGDVFVRAGVLGDGAGAFEVILLPPGGR</sequence>